<dbReference type="Proteomes" id="UP001185028">
    <property type="component" value="Unassembled WGS sequence"/>
</dbReference>
<organism evidence="1 2">
    <name type="scientific">Paenibacillus hunanensis</name>
    <dbReference type="NCBI Taxonomy" id="539262"/>
    <lineage>
        <taxon>Bacteria</taxon>
        <taxon>Bacillati</taxon>
        <taxon>Bacillota</taxon>
        <taxon>Bacilli</taxon>
        <taxon>Bacillales</taxon>
        <taxon>Paenibacillaceae</taxon>
        <taxon>Paenibacillus</taxon>
    </lineage>
</organism>
<name>A0ABU1IYW9_9BACL</name>
<reference evidence="1 2" key="1">
    <citation type="submission" date="2023-07" db="EMBL/GenBank/DDBJ databases">
        <title>Genomic Encyclopedia of Type Strains, Phase IV (KMG-IV): sequencing the most valuable type-strain genomes for metagenomic binning, comparative biology and taxonomic classification.</title>
        <authorList>
            <person name="Goeker M."/>
        </authorList>
    </citation>
    <scope>NUCLEOTIDE SEQUENCE [LARGE SCALE GENOMIC DNA]</scope>
    <source>
        <strain evidence="1 2">DSM 22170</strain>
    </source>
</reference>
<accession>A0ABU1IYW9</accession>
<gene>
    <name evidence="1" type="ORF">JOC58_002333</name>
</gene>
<dbReference type="RefSeq" id="WP_188773842.1">
    <property type="nucleotide sequence ID" value="NZ_BMMB01000001.1"/>
</dbReference>
<dbReference type="EMBL" id="JAVDQH010000008">
    <property type="protein sequence ID" value="MDR6244440.1"/>
    <property type="molecule type" value="Genomic_DNA"/>
</dbReference>
<sequence>MDTTVCPWCHSEIVWDPELGPEEFCPHCGNELSGYRTLNIELEDEEEQENAYAAASHIAADPTERVQQPAASEKSSGLASRAATLLDEAELFQQPNLSSLKTVESYGDESFNMVEYEEQVEELLDGQEEIPQCPHCQEYMLLSGTQQMGESGFTSAQTSAGTAFLPAPYTVNVYVCPSCFHVHQSLDEASRLHMIDALSASKEQ</sequence>
<proteinExistence type="predicted"/>
<protein>
    <submittedName>
        <fullName evidence="1">Uncharacterized protein</fullName>
    </submittedName>
</protein>
<evidence type="ECO:0000313" key="2">
    <source>
        <dbReference type="Proteomes" id="UP001185028"/>
    </source>
</evidence>
<comment type="caution">
    <text evidence="1">The sequence shown here is derived from an EMBL/GenBank/DDBJ whole genome shotgun (WGS) entry which is preliminary data.</text>
</comment>
<keyword evidence="2" id="KW-1185">Reference proteome</keyword>
<evidence type="ECO:0000313" key="1">
    <source>
        <dbReference type="EMBL" id="MDR6244440.1"/>
    </source>
</evidence>